<dbReference type="EMBL" id="JABFUD020000004">
    <property type="protein sequence ID" value="KAI5080474.1"/>
    <property type="molecule type" value="Genomic_DNA"/>
</dbReference>
<gene>
    <name evidence="1" type="ORF">GOP47_0003657</name>
</gene>
<proteinExistence type="predicted"/>
<name>A0A9D4V640_ADICA</name>
<evidence type="ECO:0000313" key="1">
    <source>
        <dbReference type="EMBL" id="KAI5080474.1"/>
    </source>
</evidence>
<sequence>MRQPLSTWPLAVTPALLSNITEAIEAFASRFPERWPLFTPGDNEALIVFTWSSICNRLEIKALCTNCLTPERKHSISIFVKDKKCTSTYMSIGFTVERRDAMNIQRCCWTVADA</sequence>
<organism evidence="1 2">
    <name type="scientific">Adiantum capillus-veneris</name>
    <name type="common">Maidenhair fern</name>
    <dbReference type="NCBI Taxonomy" id="13818"/>
    <lineage>
        <taxon>Eukaryota</taxon>
        <taxon>Viridiplantae</taxon>
        <taxon>Streptophyta</taxon>
        <taxon>Embryophyta</taxon>
        <taxon>Tracheophyta</taxon>
        <taxon>Polypodiopsida</taxon>
        <taxon>Polypodiidae</taxon>
        <taxon>Polypodiales</taxon>
        <taxon>Pteridineae</taxon>
        <taxon>Pteridaceae</taxon>
        <taxon>Vittarioideae</taxon>
        <taxon>Adiantum</taxon>
    </lineage>
</organism>
<accession>A0A9D4V640</accession>
<keyword evidence="2" id="KW-1185">Reference proteome</keyword>
<dbReference type="Proteomes" id="UP000886520">
    <property type="component" value="Chromosome 4"/>
</dbReference>
<evidence type="ECO:0000313" key="2">
    <source>
        <dbReference type="Proteomes" id="UP000886520"/>
    </source>
</evidence>
<reference evidence="1" key="1">
    <citation type="submission" date="2021-01" db="EMBL/GenBank/DDBJ databases">
        <title>Adiantum capillus-veneris genome.</title>
        <authorList>
            <person name="Fang Y."/>
            <person name="Liao Q."/>
        </authorList>
    </citation>
    <scope>NUCLEOTIDE SEQUENCE</scope>
    <source>
        <strain evidence="1">H3</strain>
        <tissue evidence="1">Leaf</tissue>
    </source>
</reference>
<dbReference type="AlphaFoldDB" id="A0A9D4V640"/>
<comment type="caution">
    <text evidence="1">The sequence shown here is derived from an EMBL/GenBank/DDBJ whole genome shotgun (WGS) entry which is preliminary data.</text>
</comment>
<protein>
    <submittedName>
        <fullName evidence="1">Uncharacterized protein</fullName>
    </submittedName>
</protein>